<gene>
    <name evidence="2" type="ORF">SAMN02745132_02260</name>
</gene>
<dbReference type="AlphaFoldDB" id="A0A1T4URK2"/>
<reference evidence="3" key="1">
    <citation type="submission" date="2017-02" db="EMBL/GenBank/DDBJ databases">
        <authorList>
            <person name="Varghese N."/>
            <person name="Submissions S."/>
        </authorList>
    </citation>
    <scope>NUCLEOTIDE SEQUENCE [LARGE SCALE GENOMIC DNA]</scope>
    <source>
        <strain evidence="3">DSM 22720</strain>
    </source>
</reference>
<dbReference type="Pfam" id="PF07819">
    <property type="entry name" value="PGAP1"/>
    <property type="match status" value="1"/>
</dbReference>
<dbReference type="EMBL" id="FUXU01000025">
    <property type="protein sequence ID" value="SKA55061.1"/>
    <property type="molecule type" value="Genomic_DNA"/>
</dbReference>
<feature type="domain" description="GPI inositol-deacylase PGAP1-like alpha/beta" evidence="1">
    <location>
        <begin position="56"/>
        <end position="99"/>
    </location>
</feature>
<evidence type="ECO:0000259" key="1">
    <source>
        <dbReference type="Pfam" id="PF07819"/>
    </source>
</evidence>
<dbReference type="OrthoDB" id="556502at2"/>
<protein>
    <submittedName>
        <fullName evidence="2">PGAP1-like protein</fullName>
    </submittedName>
</protein>
<dbReference type="PANTHER" id="PTHR37946">
    <property type="entry name" value="SLL1969 PROTEIN"/>
    <property type="match status" value="1"/>
</dbReference>
<accession>A0A1T4URK2</accession>
<sequence>MKIILLHGLYMHGIAMQPLCGRLEDVGHHVLNLSYNTVSPDLQKLFSEMDDFIEGEETAIVAHSMGGVIARTYLEADSEMSHFVSKVVTLGTPHKGSQVAAFFKKVGIGDFMFQESSKYLIPENEPIWPKGSELYSIAGELAIGPATVLNRGEPSDGTVLLEETKIDGMYSHEVFPLTHTALIFAKRVTERIEEILA</sequence>
<dbReference type="GO" id="GO:0016788">
    <property type="term" value="F:hydrolase activity, acting on ester bonds"/>
    <property type="evidence" value="ECO:0007669"/>
    <property type="project" value="InterPro"/>
</dbReference>
<dbReference type="InterPro" id="IPR029058">
    <property type="entry name" value="AB_hydrolase_fold"/>
</dbReference>
<dbReference type="PANTHER" id="PTHR37946:SF1">
    <property type="entry name" value="SLL1969 PROTEIN"/>
    <property type="match status" value="1"/>
</dbReference>
<dbReference type="SUPFAM" id="SSF53474">
    <property type="entry name" value="alpha/beta-Hydrolases"/>
    <property type="match status" value="1"/>
</dbReference>
<name>A0A1T4URK2_9GAMM</name>
<organism evidence="2 3">
    <name type="scientific">Enterovibrio nigricans DSM 22720</name>
    <dbReference type="NCBI Taxonomy" id="1121868"/>
    <lineage>
        <taxon>Bacteria</taxon>
        <taxon>Pseudomonadati</taxon>
        <taxon>Pseudomonadota</taxon>
        <taxon>Gammaproteobacteria</taxon>
        <taxon>Vibrionales</taxon>
        <taxon>Vibrionaceae</taxon>
        <taxon>Enterovibrio</taxon>
    </lineage>
</organism>
<dbReference type="Proteomes" id="UP000190162">
    <property type="component" value="Unassembled WGS sequence"/>
</dbReference>
<keyword evidence="3" id="KW-1185">Reference proteome</keyword>
<evidence type="ECO:0000313" key="3">
    <source>
        <dbReference type="Proteomes" id="UP000190162"/>
    </source>
</evidence>
<dbReference type="InterPro" id="IPR012908">
    <property type="entry name" value="PGAP1-ab_dom-like"/>
</dbReference>
<dbReference type="RefSeq" id="WP_078752618.1">
    <property type="nucleotide sequence ID" value="NZ_FUXU01000025.1"/>
</dbReference>
<proteinExistence type="predicted"/>
<dbReference type="Gene3D" id="3.40.50.1820">
    <property type="entry name" value="alpha/beta hydrolase"/>
    <property type="match status" value="1"/>
</dbReference>
<evidence type="ECO:0000313" key="2">
    <source>
        <dbReference type="EMBL" id="SKA55061.1"/>
    </source>
</evidence>